<accession>A0A9W9F616</accession>
<gene>
    <name evidence="2" type="ORF">N7456_010073</name>
</gene>
<evidence type="ECO:0000256" key="1">
    <source>
        <dbReference type="SAM" id="MobiDB-lite"/>
    </source>
</evidence>
<feature type="region of interest" description="Disordered" evidence="1">
    <location>
        <begin position="1"/>
        <end position="73"/>
    </location>
</feature>
<organism evidence="2 3">
    <name type="scientific">Penicillium angulare</name>
    <dbReference type="NCBI Taxonomy" id="116970"/>
    <lineage>
        <taxon>Eukaryota</taxon>
        <taxon>Fungi</taxon>
        <taxon>Dikarya</taxon>
        <taxon>Ascomycota</taxon>
        <taxon>Pezizomycotina</taxon>
        <taxon>Eurotiomycetes</taxon>
        <taxon>Eurotiomycetidae</taxon>
        <taxon>Eurotiales</taxon>
        <taxon>Aspergillaceae</taxon>
        <taxon>Penicillium</taxon>
    </lineage>
</organism>
<dbReference type="OrthoDB" id="4363173at2759"/>
<name>A0A9W9F616_9EURO</name>
<reference evidence="2" key="2">
    <citation type="journal article" date="2023" name="IMA Fungus">
        <title>Comparative genomic study of the Penicillium genus elucidates a diverse pangenome and 15 lateral gene transfer events.</title>
        <authorList>
            <person name="Petersen C."/>
            <person name="Sorensen T."/>
            <person name="Nielsen M.R."/>
            <person name="Sondergaard T.E."/>
            <person name="Sorensen J.L."/>
            <person name="Fitzpatrick D.A."/>
            <person name="Frisvad J.C."/>
            <person name="Nielsen K.L."/>
        </authorList>
    </citation>
    <scope>NUCLEOTIDE SEQUENCE</scope>
    <source>
        <strain evidence="2">IBT 30069</strain>
    </source>
</reference>
<dbReference type="AlphaFoldDB" id="A0A9W9F616"/>
<protein>
    <submittedName>
        <fullName evidence="2">Uncharacterized protein</fullName>
    </submittedName>
</protein>
<sequence length="482" mass="55037">MPKPAAVQVTAGYAKEVPKGRTGLVREVPPVTKDRVSKRKRNKKEESDNSSEEKPKRSKKSDNKPSYVPTYDPEEVERPLRTKWVHHGEPIMDISKVPQGWQSEEFDLDPSDLEAQIERCEERIQEGIVPWLFEDRLRILKAKKASVEKVMDRFPGVSLPVAQRLEILESQEKYLIGRNDDLELLSNVRNIMSAYKSGELDWNSGLVTYWSHGKQLCEPKPFDLQEFSELNRKHAGHSGFWVEGVRSFSDQYLGKKDSHEQISWRRDARTTIKVPRDGQRPHVPSAGEVQDQDHDRYTEEPVIYREATPRDPFYHLTFWLNDDTGADQMQIYQGDLEAMRQAVRTSGLPLPDLPPLLGLTPVLLADGTLVQRETRVLEVNMFDEDGKEMCPLLGLEGDHDPVHPVRLCGPWLRHRFYTATCPDSKGRLWVTDSLTGFRHLKHAPIGRSGPVPGLLYGLMPQAIHDRIASRAQKRARNDGLGP</sequence>
<proteinExistence type="predicted"/>
<keyword evidence="3" id="KW-1185">Reference proteome</keyword>
<dbReference type="EMBL" id="JAPQKH010000006">
    <property type="protein sequence ID" value="KAJ5094212.1"/>
    <property type="molecule type" value="Genomic_DNA"/>
</dbReference>
<comment type="caution">
    <text evidence="2">The sequence shown here is derived from an EMBL/GenBank/DDBJ whole genome shotgun (WGS) entry which is preliminary data.</text>
</comment>
<feature type="region of interest" description="Disordered" evidence="1">
    <location>
        <begin position="275"/>
        <end position="295"/>
    </location>
</feature>
<dbReference type="Proteomes" id="UP001149165">
    <property type="component" value="Unassembled WGS sequence"/>
</dbReference>
<reference evidence="2" key="1">
    <citation type="submission" date="2022-11" db="EMBL/GenBank/DDBJ databases">
        <authorList>
            <person name="Petersen C."/>
        </authorList>
    </citation>
    <scope>NUCLEOTIDE SEQUENCE</scope>
    <source>
        <strain evidence="2">IBT 30069</strain>
    </source>
</reference>
<evidence type="ECO:0000313" key="2">
    <source>
        <dbReference type="EMBL" id="KAJ5094212.1"/>
    </source>
</evidence>
<feature type="compositionally biased region" description="Basic and acidic residues" evidence="1">
    <location>
        <begin position="43"/>
        <end position="63"/>
    </location>
</feature>
<evidence type="ECO:0000313" key="3">
    <source>
        <dbReference type="Proteomes" id="UP001149165"/>
    </source>
</evidence>